<dbReference type="Pfam" id="PF13466">
    <property type="entry name" value="STAS_2"/>
    <property type="match status" value="1"/>
</dbReference>
<dbReference type="PANTHER" id="PTHR35849:SF2">
    <property type="entry name" value="BLR2341 PROTEIN"/>
    <property type="match status" value="1"/>
</dbReference>
<sequence>MSGLQILDQGGGHILIDGDLTFASLDKNAGQPLAFLQAGQPITIDLSRVANADSAGLALLIEWAKYAHRHQTLLSFAQIPQQLLNLAKLSGLEDTLLFHPSA</sequence>
<dbReference type="EMBL" id="CP022129">
    <property type="protein sequence ID" value="ASF46338.1"/>
    <property type="molecule type" value="Genomic_DNA"/>
</dbReference>
<gene>
    <name evidence="2" type="ORF">CEK71_09745</name>
</gene>
<keyword evidence="3" id="KW-1185">Reference proteome</keyword>
<dbReference type="InterPro" id="IPR052746">
    <property type="entry name" value="MlaB_ABC_Transporter"/>
</dbReference>
<dbReference type="OrthoDB" id="5297990at2"/>
<proteinExistence type="predicted"/>
<reference evidence="2 3" key="1">
    <citation type="submission" date="2017-06" db="EMBL/GenBank/DDBJ databases">
        <title>Genome Sequencing of the methanotroph Methylovulum psychrotolerants str. HV10-M2 isolated from a high-altitude environment.</title>
        <authorList>
            <person name="Mateos-Rivera A."/>
        </authorList>
    </citation>
    <scope>NUCLEOTIDE SEQUENCE [LARGE SCALE GENOMIC DNA]</scope>
    <source>
        <strain evidence="2 3">HV10_M2</strain>
    </source>
</reference>
<dbReference type="Gene3D" id="3.30.750.24">
    <property type="entry name" value="STAS domain"/>
    <property type="match status" value="1"/>
</dbReference>
<dbReference type="InterPro" id="IPR036513">
    <property type="entry name" value="STAS_dom_sf"/>
</dbReference>
<evidence type="ECO:0000259" key="1">
    <source>
        <dbReference type="PROSITE" id="PS50801"/>
    </source>
</evidence>
<dbReference type="RefSeq" id="WP_088619210.1">
    <property type="nucleotide sequence ID" value="NZ_CP022129.1"/>
</dbReference>
<dbReference type="PANTHER" id="PTHR35849">
    <property type="entry name" value="BLR2341 PROTEIN"/>
    <property type="match status" value="1"/>
</dbReference>
<protein>
    <submittedName>
        <fullName evidence="2">Anti-anti-sigma factor</fullName>
    </submittedName>
</protein>
<dbReference type="AlphaFoldDB" id="A0A1Z4BYI0"/>
<name>A0A1Z4BYI0_9GAMM</name>
<organism evidence="2 3">
    <name type="scientific">Methylovulum psychrotolerans</name>
    <dbReference type="NCBI Taxonomy" id="1704499"/>
    <lineage>
        <taxon>Bacteria</taxon>
        <taxon>Pseudomonadati</taxon>
        <taxon>Pseudomonadota</taxon>
        <taxon>Gammaproteobacteria</taxon>
        <taxon>Methylococcales</taxon>
        <taxon>Methylococcaceae</taxon>
        <taxon>Methylovulum</taxon>
    </lineage>
</organism>
<feature type="domain" description="STAS" evidence="1">
    <location>
        <begin position="14"/>
        <end position="102"/>
    </location>
</feature>
<dbReference type="PROSITE" id="PS50801">
    <property type="entry name" value="STAS"/>
    <property type="match status" value="1"/>
</dbReference>
<evidence type="ECO:0000313" key="2">
    <source>
        <dbReference type="EMBL" id="ASF46338.1"/>
    </source>
</evidence>
<dbReference type="CDD" id="cd07043">
    <property type="entry name" value="STAS_anti-anti-sigma_factors"/>
    <property type="match status" value="1"/>
</dbReference>
<dbReference type="KEGG" id="mpsy:CEK71_09745"/>
<evidence type="ECO:0000313" key="3">
    <source>
        <dbReference type="Proteomes" id="UP000197019"/>
    </source>
</evidence>
<dbReference type="InterPro" id="IPR058548">
    <property type="entry name" value="MlaB-like_STAS"/>
</dbReference>
<dbReference type="InterPro" id="IPR002645">
    <property type="entry name" value="STAS_dom"/>
</dbReference>
<dbReference type="Proteomes" id="UP000197019">
    <property type="component" value="Chromosome"/>
</dbReference>
<dbReference type="SUPFAM" id="SSF52091">
    <property type="entry name" value="SpoIIaa-like"/>
    <property type="match status" value="1"/>
</dbReference>
<accession>A0A1Z4BYI0</accession>